<feature type="compositionally biased region" description="Low complexity" evidence="1">
    <location>
        <begin position="146"/>
        <end position="156"/>
    </location>
</feature>
<reference evidence="2" key="1">
    <citation type="journal article" date="2016" name="Gigascience">
        <title>De novo construction of an expanded transcriptome assembly for the western tarnished plant bug, Lygus hesperus.</title>
        <authorList>
            <person name="Tassone E.E."/>
            <person name="Geib S.M."/>
            <person name="Hall B."/>
            <person name="Fabrick J.A."/>
            <person name="Brent C.S."/>
            <person name="Hull J.J."/>
        </authorList>
    </citation>
    <scope>NUCLEOTIDE SEQUENCE</scope>
</reference>
<dbReference type="AlphaFoldDB" id="A0A146L4C4"/>
<sequence length="193" mass="20245">SKVKKLRSGMSSYAKSKIQNHEFDDSKDDVQHVRAKQRIQGDEDNVTPQGDSNSRRNTAASSANETRNVRTEGRSHKPRAHSSTKAVENQGKDAQADDNANEDADGSKEAANAAAAEGTSNTANANTSGGGDRSQAEDHGDGDGGPAASSSNAGDAVSTIMHAVQNTVDDIVHVPAKIGSALLHTRDVLLDRM</sequence>
<feature type="non-terminal residue" evidence="2">
    <location>
        <position position="1"/>
    </location>
</feature>
<evidence type="ECO:0000256" key="1">
    <source>
        <dbReference type="SAM" id="MobiDB-lite"/>
    </source>
</evidence>
<name>A0A146L4C4_LYGHE</name>
<organism evidence="2">
    <name type="scientific">Lygus hesperus</name>
    <name type="common">Western plant bug</name>
    <dbReference type="NCBI Taxonomy" id="30085"/>
    <lineage>
        <taxon>Eukaryota</taxon>
        <taxon>Metazoa</taxon>
        <taxon>Ecdysozoa</taxon>
        <taxon>Arthropoda</taxon>
        <taxon>Hexapoda</taxon>
        <taxon>Insecta</taxon>
        <taxon>Pterygota</taxon>
        <taxon>Neoptera</taxon>
        <taxon>Paraneoptera</taxon>
        <taxon>Hemiptera</taxon>
        <taxon>Heteroptera</taxon>
        <taxon>Panheteroptera</taxon>
        <taxon>Cimicomorpha</taxon>
        <taxon>Miridae</taxon>
        <taxon>Mirini</taxon>
        <taxon>Lygus</taxon>
    </lineage>
</organism>
<feature type="region of interest" description="Disordered" evidence="1">
    <location>
        <begin position="1"/>
        <end position="156"/>
    </location>
</feature>
<dbReference type="EMBL" id="GDHC01015248">
    <property type="protein sequence ID" value="JAQ03381.1"/>
    <property type="molecule type" value="Transcribed_RNA"/>
</dbReference>
<proteinExistence type="predicted"/>
<gene>
    <name evidence="2" type="ORF">g.97805</name>
</gene>
<feature type="compositionally biased region" description="Basic and acidic residues" evidence="1">
    <location>
        <begin position="19"/>
        <end position="32"/>
    </location>
</feature>
<evidence type="ECO:0000313" key="2">
    <source>
        <dbReference type="EMBL" id="JAQ03381.1"/>
    </source>
</evidence>
<feature type="compositionally biased region" description="Low complexity" evidence="1">
    <location>
        <begin position="55"/>
        <end position="64"/>
    </location>
</feature>
<protein>
    <submittedName>
        <fullName evidence="2">Uncharacterized protein</fullName>
    </submittedName>
</protein>
<feature type="compositionally biased region" description="Low complexity" evidence="1">
    <location>
        <begin position="109"/>
        <end position="127"/>
    </location>
</feature>
<accession>A0A146L4C4</accession>